<protein>
    <submittedName>
        <fullName evidence="1">Uncharacterized protein</fullName>
    </submittedName>
</protein>
<evidence type="ECO:0000313" key="2">
    <source>
        <dbReference type="Proteomes" id="UP001243989"/>
    </source>
</evidence>
<reference evidence="1" key="1">
    <citation type="submission" date="2021-06" db="EMBL/GenBank/DDBJ databases">
        <title>Comparative genomics, transcriptomics and evolutionary studies reveal genomic signatures of adaptation to plant cell wall in hemibiotrophic fungi.</title>
        <authorList>
            <consortium name="DOE Joint Genome Institute"/>
            <person name="Baroncelli R."/>
            <person name="Diaz J.F."/>
            <person name="Benocci T."/>
            <person name="Peng M."/>
            <person name="Battaglia E."/>
            <person name="Haridas S."/>
            <person name="Andreopoulos W."/>
            <person name="Labutti K."/>
            <person name="Pangilinan J."/>
            <person name="Floch G.L."/>
            <person name="Makela M.R."/>
            <person name="Henrissat B."/>
            <person name="Grigoriev I.V."/>
            <person name="Crouch J.A."/>
            <person name="De Vries R.P."/>
            <person name="Sukno S.A."/>
            <person name="Thon M.R."/>
        </authorList>
    </citation>
    <scope>NUCLEOTIDE SEQUENCE</scope>
    <source>
        <strain evidence="1">CBS 102054</strain>
    </source>
</reference>
<organism evidence="1 2">
    <name type="scientific">Colletotrichum phormii</name>
    <dbReference type="NCBI Taxonomy" id="359342"/>
    <lineage>
        <taxon>Eukaryota</taxon>
        <taxon>Fungi</taxon>
        <taxon>Dikarya</taxon>
        <taxon>Ascomycota</taxon>
        <taxon>Pezizomycotina</taxon>
        <taxon>Sordariomycetes</taxon>
        <taxon>Hypocreomycetidae</taxon>
        <taxon>Glomerellales</taxon>
        <taxon>Glomerellaceae</taxon>
        <taxon>Colletotrichum</taxon>
        <taxon>Colletotrichum acutatum species complex</taxon>
    </lineage>
</organism>
<proteinExistence type="predicted"/>
<dbReference type="Proteomes" id="UP001243989">
    <property type="component" value="Unassembled WGS sequence"/>
</dbReference>
<comment type="caution">
    <text evidence="1">The sequence shown here is derived from an EMBL/GenBank/DDBJ whole genome shotgun (WGS) entry which is preliminary data.</text>
</comment>
<sequence length="174" mass="19815">MTQITRHITAYSSGGRRRFIRPLRHMSAALTSLHPPNPVQGPYRLPDHPVFVLLYSTNLPFKHIPCCHLNASILHGGVLNFVLDRRPFLSLPRPRPPVYLYTWRRRSKEGSSSHQPTIRGTFPMDLSRKRIPRVALRTKCLGTLVPMSEADGFPLTCRKRAMVPSREGMVVSKI</sequence>
<dbReference type="GeneID" id="85466267"/>
<dbReference type="AlphaFoldDB" id="A0AAI9ZK32"/>
<name>A0AAI9ZK32_9PEZI</name>
<keyword evidence="2" id="KW-1185">Reference proteome</keyword>
<accession>A0AAI9ZK32</accession>
<dbReference type="EMBL" id="JAHMHQ010000022">
    <property type="protein sequence ID" value="KAK1625000.1"/>
    <property type="molecule type" value="Genomic_DNA"/>
</dbReference>
<gene>
    <name evidence="1" type="ORF">BDP81DRAFT_104258</name>
</gene>
<evidence type="ECO:0000313" key="1">
    <source>
        <dbReference type="EMBL" id="KAK1625000.1"/>
    </source>
</evidence>
<dbReference type="RefSeq" id="XP_060440995.1">
    <property type="nucleotide sequence ID" value="XM_060581405.1"/>
</dbReference>